<reference evidence="2 3" key="1">
    <citation type="journal article" date="2012" name="J. Bacteriol.">
        <title>Draft Genome Sequence of the Purple Photosynthetic Bacterium Phaeospirillum molischianum DSM120, a Particularly Versatile Bacterium.</title>
        <authorList>
            <person name="Duquesne K."/>
            <person name="Prima V."/>
            <person name="Ji B."/>
            <person name="Rouy Z."/>
            <person name="Medigue C."/>
            <person name="Talla E."/>
            <person name="Sturgis J.N."/>
        </authorList>
    </citation>
    <scope>NUCLEOTIDE SEQUENCE [LARGE SCALE GENOMIC DNA]</scope>
    <source>
        <strain evidence="3">DSM120</strain>
    </source>
</reference>
<dbReference type="Gene3D" id="3.40.50.300">
    <property type="entry name" value="P-loop containing nucleotide triphosphate hydrolases"/>
    <property type="match status" value="1"/>
</dbReference>
<dbReference type="NCBIfam" id="TIGR00750">
    <property type="entry name" value="lao"/>
    <property type="match status" value="1"/>
</dbReference>
<dbReference type="Gene3D" id="1.10.287.130">
    <property type="match status" value="1"/>
</dbReference>
<dbReference type="AlphaFoldDB" id="H8FR17"/>
<sequence length="339" mass="35415">MTLPSLDPIALARSVRAGERRALARAITLIESTRPDHRASAEALLHELLPHTGGAVRVGITGVPGAGKSTFIESFGLHVLAQGGRPAVLAVDPSSPRSGGSILGDKTRMEDLSRDPRAFIRPSPSGCTLGGVARRTREAMLVCEAAGFDVIVVETVGVGQSETAVADMVDMFLLLLVPGGGDELQGIKKGIVELADAIIVNKADGDLATAAARAARDYGNALHLLAPAATGWRVPVLTCSALTRTGIDSVWNTVREHRDALGANGALAARREAQARAWMWNEVSETLLQSLRDDSRVAALLPEMEQAVATGRVPPGAAARQLVTLFRGGNETAKPGADA</sequence>
<dbReference type="eggNOG" id="COG1703">
    <property type="taxonomic scope" value="Bacteria"/>
</dbReference>
<evidence type="ECO:0000313" key="3">
    <source>
        <dbReference type="Proteomes" id="UP000004169"/>
    </source>
</evidence>
<dbReference type="InterPro" id="IPR005129">
    <property type="entry name" value="GTPase_ArgK"/>
</dbReference>
<proteinExistence type="inferred from homology"/>
<dbReference type="GO" id="GO:0003924">
    <property type="term" value="F:GTPase activity"/>
    <property type="evidence" value="ECO:0007669"/>
    <property type="project" value="InterPro"/>
</dbReference>
<comment type="caution">
    <text evidence="2">The sequence shown here is derived from an EMBL/GenBank/DDBJ whole genome shotgun (WGS) entry which is preliminary data.</text>
</comment>
<dbReference type="NCBIfam" id="NF006958">
    <property type="entry name" value="PRK09435.1"/>
    <property type="match status" value="1"/>
</dbReference>
<keyword evidence="3" id="KW-1185">Reference proteome</keyword>
<accession>H8FR17</accession>
<dbReference type="GO" id="GO:0005737">
    <property type="term" value="C:cytoplasm"/>
    <property type="evidence" value="ECO:0007669"/>
    <property type="project" value="TreeGrafter"/>
</dbReference>
<organism evidence="2 3">
    <name type="scientific">Magnetospirillum molischianum DSM 120</name>
    <dbReference type="NCBI Taxonomy" id="1150626"/>
    <lineage>
        <taxon>Bacteria</taxon>
        <taxon>Pseudomonadati</taxon>
        <taxon>Pseudomonadota</taxon>
        <taxon>Alphaproteobacteria</taxon>
        <taxon>Rhodospirillales</taxon>
        <taxon>Rhodospirillaceae</taxon>
        <taxon>Magnetospirillum</taxon>
    </lineage>
</organism>
<comment type="similarity">
    <text evidence="1">Belongs to the SIMIBI class G3E GTPase family. ArgK/MeaB subfamily.</text>
</comment>
<name>H8FR17_MAGML</name>
<keyword evidence="2" id="KW-0418">Kinase</keyword>
<dbReference type="PANTHER" id="PTHR23408">
    <property type="entry name" value="METHYLMALONYL-COA MUTASE"/>
    <property type="match status" value="1"/>
</dbReference>
<protein>
    <submittedName>
        <fullName evidence="2">Putative LAO/AO transport system kinase, argK family</fullName>
        <ecNumber evidence="2">2.7.-.-</ecNumber>
    </submittedName>
</protein>
<dbReference type="EMBL" id="CAHP01000014">
    <property type="protein sequence ID" value="CCG40805.1"/>
    <property type="molecule type" value="Genomic_DNA"/>
</dbReference>
<dbReference type="CDD" id="cd03114">
    <property type="entry name" value="MMAA-like"/>
    <property type="match status" value="1"/>
</dbReference>
<dbReference type="Pfam" id="PF03308">
    <property type="entry name" value="MeaB"/>
    <property type="match status" value="1"/>
</dbReference>
<gene>
    <name evidence="2" type="ORF">PHAMO_210316</name>
</gene>
<dbReference type="GO" id="GO:0005525">
    <property type="term" value="F:GTP binding"/>
    <property type="evidence" value="ECO:0007669"/>
    <property type="project" value="InterPro"/>
</dbReference>
<dbReference type="EC" id="2.7.-.-" evidence="2"/>
<dbReference type="Proteomes" id="UP000004169">
    <property type="component" value="Unassembled WGS sequence"/>
</dbReference>
<dbReference type="RefSeq" id="WP_002727382.1">
    <property type="nucleotide sequence ID" value="NZ_CAHP01000014.1"/>
</dbReference>
<dbReference type="STRING" id="1150626.PHAMO_210316"/>
<dbReference type="InterPro" id="IPR027417">
    <property type="entry name" value="P-loop_NTPase"/>
</dbReference>
<dbReference type="Gene3D" id="1.20.5.170">
    <property type="match status" value="1"/>
</dbReference>
<keyword evidence="2" id="KW-0808">Transferase</keyword>
<dbReference type="PANTHER" id="PTHR23408:SF3">
    <property type="entry name" value="METHYLMALONIC ACIDURIA TYPE A PROTEIN, MITOCHONDRIAL"/>
    <property type="match status" value="1"/>
</dbReference>
<evidence type="ECO:0000313" key="2">
    <source>
        <dbReference type="EMBL" id="CCG40805.1"/>
    </source>
</evidence>
<dbReference type="GO" id="GO:0016301">
    <property type="term" value="F:kinase activity"/>
    <property type="evidence" value="ECO:0007669"/>
    <property type="project" value="UniProtKB-KW"/>
</dbReference>
<evidence type="ECO:0000256" key="1">
    <source>
        <dbReference type="ARBA" id="ARBA00009625"/>
    </source>
</evidence>
<dbReference type="SUPFAM" id="SSF52540">
    <property type="entry name" value="P-loop containing nucleoside triphosphate hydrolases"/>
    <property type="match status" value="1"/>
</dbReference>